<dbReference type="AlphaFoldDB" id="A0A1G2V7L9"/>
<dbReference type="InterPro" id="IPR023833">
    <property type="entry name" value="Signal_pept_SipW-depend-type"/>
</dbReference>
<dbReference type="Pfam" id="PF12389">
    <property type="entry name" value="Peptidase_M73"/>
    <property type="match status" value="1"/>
</dbReference>
<dbReference type="InterPro" id="IPR022121">
    <property type="entry name" value="Peptidase_M73_camelysin"/>
</dbReference>
<proteinExistence type="predicted"/>
<dbReference type="Proteomes" id="UP000176868">
    <property type="component" value="Unassembled WGS sequence"/>
</dbReference>
<gene>
    <name evidence="1" type="ORF">A2544_02370</name>
</gene>
<reference evidence="1 2" key="1">
    <citation type="journal article" date="2016" name="Nat. Commun.">
        <title>Thousands of microbial genomes shed light on interconnected biogeochemical processes in an aquifer system.</title>
        <authorList>
            <person name="Anantharaman K."/>
            <person name="Brown C.T."/>
            <person name="Hug L.A."/>
            <person name="Sharon I."/>
            <person name="Castelle C.J."/>
            <person name="Probst A.J."/>
            <person name="Thomas B.C."/>
            <person name="Singh A."/>
            <person name="Wilkins M.J."/>
            <person name="Karaoz U."/>
            <person name="Brodie E.L."/>
            <person name="Williams K.H."/>
            <person name="Hubbard S.S."/>
            <person name="Banfield J.F."/>
        </authorList>
    </citation>
    <scope>NUCLEOTIDE SEQUENCE [LARGE SCALE GENOMIC DNA]</scope>
</reference>
<evidence type="ECO:0000313" key="1">
    <source>
        <dbReference type="EMBL" id="OHB17621.1"/>
    </source>
</evidence>
<organism evidence="1 2">
    <name type="scientific">Candidatus Zambryskibacteria bacterium RIFOXYD2_FULL_43_10</name>
    <dbReference type="NCBI Taxonomy" id="1802782"/>
    <lineage>
        <taxon>Bacteria</taxon>
        <taxon>Candidatus Zambryskiibacteriota</taxon>
    </lineage>
</organism>
<dbReference type="EMBL" id="MHWZ01000016">
    <property type="protein sequence ID" value="OHB17621.1"/>
    <property type="molecule type" value="Genomic_DNA"/>
</dbReference>
<protein>
    <submittedName>
        <fullName evidence="1">Uncharacterized protein</fullName>
    </submittedName>
</protein>
<dbReference type="NCBIfam" id="TIGR04088">
    <property type="entry name" value="cognate_SipW"/>
    <property type="match status" value="1"/>
</dbReference>
<comment type="caution">
    <text evidence="1">The sequence shown here is derived from an EMBL/GenBank/DDBJ whole genome shotgun (WGS) entry which is preliminary data.</text>
</comment>
<evidence type="ECO:0000313" key="2">
    <source>
        <dbReference type="Proteomes" id="UP000176868"/>
    </source>
</evidence>
<accession>A0A1G2V7L9</accession>
<name>A0A1G2V7L9_9BACT</name>
<dbReference type="STRING" id="1802782.A2544_02370"/>
<sequence length="381" mass="40798">MKRILLSLGMIVFIGAVVAGATGAFFSDTETSSGNTFAAGELDLKIDSESHFNHAVCTNAGNGNPGYRWIPNGADPTLFDTQEEYNVHNVANPDLFPPVGTACSGTWAESDLVPNQPQWRFFNFGDLKPGDEGENTISLHVYDNDAWGRMLVGNVVNADNDCTEPEDEAMDEGCTQGPGEGLTGGELGANLTFHAWLDQGAILGFQCNDSDSNPDGARCTDDSTEGDNIWQCTTGDTPTHQLTPEEYSNLNDQALVLLLQGSCDEPLVIEPGTVDDTPNPIDETHNIWPALTGYRAVINAQCAATDANGDGQTSSNPATIPYGVCQGIAVDGRLVGSTTYYFGLAWEILDTVGNIIQTDSLVADLIFEVEQHRNNPNPFTP</sequence>